<keyword evidence="3" id="KW-1185">Reference proteome</keyword>
<evidence type="ECO:0000313" key="3">
    <source>
        <dbReference type="Proteomes" id="UP001177670"/>
    </source>
</evidence>
<gene>
    <name evidence="2" type="ORF">K0M31_010561</name>
</gene>
<comment type="caution">
    <text evidence="2">The sequence shown here is derived from an EMBL/GenBank/DDBJ whole genome shotgun (WGS) entry which is preliminary data.</text>
</comment>
<dbReference type="EMBL" id="JAHYIQ010000027">
    <property type="protein sequence ID" value="KAK1121254.1"/>
    <property type="molecule type" value="Genomic_DNA"/>
</dbReference>
<evidence type="ECO:0000313" key="2">
    <source>
        <dbReference type="EMBL" id="KAK1121254.1"/>
    </source>
</evidence>
<dbReference type="Proteomes" id="UP001177670">
    <property type="component" value="Unassembled WGS sequence"/>
</dbReference>
<proteinExistence type="predicted"/>
<sequence length="120" mass="13983">MIAKSEELKSGNDEFRLILAKAFSKNVRPRLWDTVNVEGFGTECLRYSEPFVPALSTSTTCSTLLDETWPLRSRNGTLRKRIFWFPQSSIAPIYARTNEHRVGSQQKRRKSKMQRMLMKQ</sequence>
<feature type="region of interest" description="Disordered" evidence="1">
    <location>
        <begin position="96"/>
        <end position="120"/>
    </location>
</feature>
<organism evidence="2 3">
    <name type="scientific">Melipona bicolor</name>
    <dbReference type="NCBI Taxonomy" id="60889"/>
    <lineage>
        <taxon>Eukaryota</taxon>
        <taxon>Metazoa</taxon>
        <taxon>Ecdysozoa</taxon>
        <taxon>Arthropoda</taxon>
        <taxon>Hexapoda</taxon>
        <taxon>Insecta</taxon>
        <taxon>Pterygota</taxon>
        <taxon>Neoptera</taxon>
        <taxon>Endopterygota</taxon>
        <taxon>Hymenoptera</taxon>
        <taxon>Apocrita</taxon>
        <taxon>Aculeata</taxon>
        <taxon>Apoidea</taxon>
        <taxon>Anthophila</taxon>
        <taxon>Apidae</taxon>
        <taxon>Melipona</taxon>
    </lineage>
</organism>
<reference evidence="2" key="1">
    <citation type="submission" date="2021-10" db="EMBL/GenBank/DDBJ databases">
        <title>Melipona bicolor Genome sequencing and assembly.</title>
        <authorList>
            <person name="Araujo N.S."/>
            <person name="Arias M.C."/>
        </authorList>
    </citation>
    <scope>NUCLEOTIDE SEQUENCE</scope>
    <source>
        <strain evidence="2">USP_2M_L1-L4_2017</strain>
        <tissue evidence="2">Whole body</tissue>
    </source>
</reference>
<name>A0AA40FLA5_9HYME</name>
<dbReference type="AlphaFoldDB" id="A0AA40FLA5"/>
<accession>A0AA40FLA5</accession>
<evidence type="ECO:0000256" key="1">
    <source>
        <dbReference type="SAM" id="MobiDB-lite"/>
    </source>
</evidence>
<protein>
    <submittedName>
        <fullName evidence="2">Uncharacterized protein</fullName>
    </submittedName>
</protein>